<name>A0A5N6REP3_9ROSI</name>
<evidence type="ECO:0000256" key="1">
    <source>
        <dbReference type="SAM" id="MobiDB-lite"/>
    </source>
</evidence>
<dbReference type="PANTHER" id="PTHR36709">
    <property type="entry name" value="OS02G0604100 PROTEIN"/>
    <property type="match status" value="1"/>
</dbReference>
<evidence type="ECO:0000313" key="3">
    <source>
        <dbReference type="Proteomes" id="UP000327013"/>
    </source>
</evidence>
<gene>
    <name evidence="2" type="ORF">FH972_015871</name>
</gene>
<dbReference type="EMBL" id="CM017326">
    <property type="protein sequence ID" value="KAE8077299.1"/>
    <property type="molecule type" value="Genomic_DNA"/>
</dbReference>
<feature type="compositionally biased region" description="Basic residues" evidence="1">
    <location>
        <begin position="42"/>
        <end position="53"/>
    </location>
</feature>
<feature type="compositionally biased region" description="Basic and acidic residues" evidence="1">
    <location>
        <begin position="14"/>
        <end position="23"/>
    </location>
</feature>
<organism evidence="2 3">
    <name type="scientific">Carpinus fangiana</name>
    <dbReference type="NCBI Taxonomy" id="176857"/>
    <lineage>
        <taxon>Eukaryota</taxon>
        <taxon>Viridiplantae</taxon>
        <taxon>Streptophyta</taxon>
        <taxon>Embryophyta</taxon>
        <taxon>Tracheophyta</taxon>
        <taxon>Spermatophyta</taxon>
        <taxon>Magnoliopsida</taxon>
        <taxon>eudicotyledons</taxon>
        <taxon>Gunneridae</taxon>
        <taxon>Pentapetalae</taxon>
        <taxon>rosids</taxon>
        <taxon>fabids</taxon>
        <taxon>Fagales</taxon>
        <taxon>Betulaceae</taxon>
        <taxon>Carpinus</taxon>
    </lineage>
</organism>
<protein>
    <submittedName>
        <fullName evidence="2">Uncharacterized protein</fullName>
    </submittedName>
</protein>
<dbReference type="Proteomes" id="UP000327013">
    <property type="component" value="Chromosome 6"/>
</dbReference>
<dbReference type="OrthoDB" id="775892at2759"/>
<sequence>MAKFNVVQKRRRARLAEKKRAIHGDPSSGKLKIRPQPQSISGKRKRKLLKKWRRDQKEAVEKGLVSMEDVEMAAAEGTSQDTNRTPTTFHMKKSLKLKQLKRRGKNKRKSSKPAAAASVDVIGKNFFASGGRAFRQPTSTFLRWLIGNIILQRCCGGWGGLFNPSSSMLEGLWASPVTHPIMSLLSSHLLLCWGGSWESRYHCNHLHKALQLL</sequence>
<accession>A0A5N6REP3</accession>
<feature type="region of interest" description="Disordered" evidence="1">
    <location>
        <begin position="1"/>
        <end position="53"/>
    </location>
</feature>
<dbReference type="AlphaFoldDB" id="A0A5N6REP3"/>
<evidence type="ECO:0000313" key="2">
    <source>
        <dbReference type="EMBL" id="KAE8077299.1"/>
    </source>
</evidence>
<keyword evidence="3" id="KW-1185">Reference proteome</keyword>
<dbReference type="PANTHER" id="PTHR36709:SF1">
    <property type="entry name" value="OS02G0604100 PROTEIN"/>
    <property type="match status" value="1"/>
</dbReference>
<proteinExistence type="predicted"/>
<reference evidence="2 3" key="1">
    <citation type="submission" date="2019-06" db="EMBL/GenBank/DDBJ databases">
        <title>A chromosomal-level reference genome of Carpinus fangiana (Coryloideae, Betulaceae).</title>
        <authorList>
            <person name="Yang X."/>
            <person name="Wang Z."/>
            <person name="Zhang L."/>
            <person name="Hao G."/>
            <person name="Liu J."/>
            <person name="Yang Y."/>
        </authorList>
    </citation>
    <scope>NUCLEOTIDE SEQUENCE [LARGE SCALE GENOMIC DNA]</scope>
    <source>
        <strain evidence="2">Cfa_2016G</strain>
        <tissue evidence="2">Leaf</tissue>
    </source>
</reference>